<dbReference type="Gene3D" id="2.30.30.400">
    <property type="entry name" value="Rof-like"/>
    <property type="match status" value="1"/>
</dbReference>
<name>A0A4V2E240_9CYAN</name>
<dbReference type="AlphaFoldDB" id="A0A4V2E240"/>
<sequence length="86" mass="9487">MQPYRLIDCGFHDELEALATLRQRCPIVYQDVDGVTQTVESRIVDVYAQGGADFIKLQTGTIIRADYLLSVDGKAIAFANSPYSCA</sequence>
<dbReference type="InterPro" id="IPR023534">
    <property type="entry name" value="Rof/RNase_P-like"/>
</dbReference>
<dbReference type="Proteomes" id="UP000292459">
    <property type="component" value="Unassembled WGS sequence"/>
</dbReference>
<proteinExistence type="predicted"/>
<organism evidence="1 2">
    <name type="scientific">Leptolyngbya iicbica LK</name>
    <dbReference type="NCBI Taxonomy" id="2294035"/>
    <lineage>
        <taxon>Bacteria</taxon>
        <taxon>Bacillati</taxon>
        <taxon>Cyanobacteriota</taxon>
        <taxon>Cyanophyceae</taxon>
        <taxon>Leptolyngbyales</taxon>
        <taxon>Leptolyngbyaceae</taxon>
        <taxon>Leptolyngbya group</taxon>
        <taxon>Leptolyngbya</taxon>
        <taxon>Leptolyngbya iicbica</taxon>
    </lineage>
</organism>
<reference evidence="1 2" key="1">
    <citation type="submission" date="2018-11" db="EMBL/GenBank/DDBJ databases">
        <title>Whole genome sequencing of an environmental sample.</title>
        <authorList>
            <person name="Sarangi A.N."/>
            <person name="Singh D."/>
            <person name="Tripathy S."/>
        </authorList>
    </citation>
    <scope>NUCLEOTIDE SEQUENCE [LARGE SCALE GENOMIC DNA]</scope>
    <source>
        <strain evidence="1 2">Lakshadweep</strain>
    </source>
</reference>
<protein>
    <submittedName>
        <fullName evidence="1">Uncharacterized protein</fullName>
    </submittedName>
</protein>
<accession>A0A4V2E240</accession>
<evidence type="ECO:0000313" key="1">
    <source>
        <dbReference type="EMBL" id="RZM76716.1"/>
    </source>
</evidence>
<dbReference type="EMBL" id="QVFV01000005">
    <property type="protein sequence ID" value="RZM76716.1"/>
    <property type="molecule type" value="Genomic_DNA"/>
</dbReference>
<dbReference type="SUPFAM" id="SSF101744">
    <property type="entry name" value="Rof/RNase P subunit-like"/>
    <property type="match status" value="1"/>
</dbReference>
<comment type="caution">
    <text evidence="1">The sequence shown here is derived from an EMBL/GenBank/DDBJ whole genome shotgun (WGS) entry which is preliminary data.</text>
</comment>
<evidence type="ECO:0000313" key="2">
    <source>
        <dbReference type="Proteomes" id="UP000292459"/>
    </source>
</evidence>
<dbReference type="InterPro" id="IPR038626">
    <property type="entry name" value="Rof-like_sf"/>
</dbReference>
<dbReference type="OrthoDB" id="5344363at2"/>
<dbReference type="RefSeq" id="WP_052288629.1">
    <property type="nucleotide sequence ID" value="NZ_QVFV01000005.1"/>
</dbReference>
<keyword evidence="2" id="KW-1185">Reference proteome</keyword>
<gene>
    <name evidence="1" type="ORF">DYY88_18725</name>
</gene>